<name>A0AA91BTI4_9RHOB</name>
<dbReference type="EMBL" id="WVRA01000014">
    <property type="protein sequence ID" value="NOE20787.1"/>
    <property type="molecule type" value="Genomic_DNA"/>
</dbReference>
<evidence type="ECO:0000313" key="1">
    <source>
        <dbReference type="EMBL" id="NOE20787.1"/>
    </source>
</evidence>
<dbReference type="InterPro" id="IPR036629">
    <property type="entry name" value="YjbJ_sf"/>
</dbReference>
<dbReference type="PANTHER" id="PTHR34977">
    <property type="entry name" value="UPF0337 PROTEIN YJBJ"/>
    <property type="match status" value="1"/>
</dbReference>
<reference evidence="1" key="1">
    <citation type="submission" date="2019-12" db="EMBL/GenBank/DDBJ databases">
        <title>Ruegeria JWLKs population differentiation of coral mucus and skeleton niches.</title>
        <authorList>
            <person name="Luo D."/>
        </authorList>
    </citation>
    <scope>NUCLEOTIDE SEQUENCE</scope>
    <source>
        <strain evidence="1">HKCCD6181</strain>
    </source>
</reference>
<dbReference type="PIRSF" id="PIRSF039008">
    <property type="entry name" value="YjbJ"/>
    <property type="match status" value="1"/>
</dbReference>
<dbReference type="AlphaFoldDB" id="A0AA91BTI4"/>
<protein>
    <submittedName>
        <fullName evidence="1">CsbD family protein</fullName>
    </submittedName>
</protein>
<dbReference type="Proteomes" id="UP000597886">
    <property type="component" value="Unassembled WGS sequence"/>
</dbReference>
<dbReference type="Gene3D" id="1.10.1470.10">
    <property type="entry name" value="YjbJ"/>
    <property type="match status" value="1"/>
</dbReference>
<dbReference type="PANTHER" id="PTHR34977:SF1">
    <property type="entry name" value="UPF0337 PROTEIN YJBJ"/>
    <property type="match status" value="1"/>
</dbReference>
<dbReference type="InterPro" id="IPR050423">
    <property type="entry name" value="UPF0337_stress_rsp"/>
</dbReference>
<dbReference type="SUPFAM" id="SSF69047">
    <property type="entry name" value="Hypothetical protein YjbJ"/>
    <property type="match status" value="1"/>
</dbReference>
<dbReference type="RefSeq" id="WP_171331875.1">
    <property type="nucleotide sequence ID" value="NZ_WVRA01000014.1"/>
</dbReference>
<sequence>MNWDDIQDQWETLKGRVQAEWSELSHDEIDQIAGKREKLVEIIHQKYGRSRSDVEKEVDEFLSSE</sequence>
<gene>
    <name evidence="1" type="ORF">GS634_21870</name>
</gene>
<proteinExistence type="predicted"/>
<evidence type="ECO:0000313" key="2">
    <source>
        <dbReference type="Proteomes" id="UP000597886"/>
    </source>
</evidence>
<organism evidence="1 2">
    <name type="scientific">Ruegeria atlantica</name>
    <dbReference type="NCBI Taxonomy" id="81569"/>
    <lineage>
        <taxon>Bacteria</taxon>
        <taxon>Pseudomonadati</taxon>
        <taxon>Pseudomonadota</taxon>
        <taxon>Alphaproteobacteria</taxon>
        <taxon>Rhodobacterales</taxon>
        <taxon>Roseobacteraceae</taxon>
        <taxon>Ruegeria</taxon>
    </lineage>
</organism>
<comment type="caution">
    <text evidence="1">The sequence shown here is derived from an EMBL/GenBank/DDBJ whole genome shotgun (WGS) entry which is preliminary data.</text>
</comment>
<accession>A0AA91BTI4</accession>
<dbReference type="InterPro" id="IPR026042">
    <property type="entry name" value="YjbJ"/>
</dbReference>